<dbReference type="Proteomes" id="UP001066276">
    <property type="component" value="Chromosome 5"/>
</dbReference>
<proteinExistence type="predicted"/>
<name>A0AAV7RZ24_PLEWA</name>
<organism evidence="1 2">
    <name type="scientific">Pleurodeles waltl</name>
    <name type="common">Iberian ribbed newt</name>
    <dbReference type="NCBI Taxonomy" id="8319"/>
    <lineage>
        <taxon>Eukaryota</taxon>
        <taxon>Metazoa</taxon>
        <taxon>Chordata</taxon>
        <taxon>Craniata</taxon>
        <taxon>Vertebrata</taxon>
        <taxon>Euteleostomi</taxon>
        <taxon>Amphibia</taxon>
        <taxon>Batrachia</taxon>
        <taxon>Caudata</taxon>
        <taxon>Salamandroidea</taxon>
        <taxon>Salamandridae</taxon>
        <taxon>Pleurodelinae</taxon>
        <taxon>Pleurodeles</taxon>
    </lineage>
</organism>
<comment type="caution">
    <text evidence="1">The sequence shown here is derived from an EMBL/GenBank/DDBJ whole genome shotgun (WGS) entry which is preliminary data.</text>
</comment>
<dbReference type="EMBL" id="JANPWB010000009">
    <property type="protein sequence ID" value="KAJ1156977.1"/>
    <property type="molecule type" value="Genomic_DNA"/>
</dbReference>
<evidence type="ECO:0000313" key="1">
    <source>
        <dbReference type="EMBL" id="KAJ1156977.1"/>
    </source>
</evidence>
<accession>A0AAV7RZ24</accession>
<keyword evidence="2" id="KW-1185">Reference proteome</keyword>
<dbReference type="AlphaFoldDB" id="A0AAV7RZ24"/>
<evidence type="ECO:0000313" key="2">
    <source>
        <dbReference type="Proteomes" id="UP001066276"/>
    </source>
</evidence>
<gene>
    <name evidence="1" type="ORF">NDU88_009693</name>
</gene>
<reference evidence="1" key="1">
    <citation type="journal article" date="2022" name="bioRxiv">
        <title>Sequencing and chromosome-scale assembly of the giantPleurodeles waltlgenome.</title>
        <authorList>
            <person name="Brown T."/>
            <person name="Elewa A."/>
            <person name="Iarovenko S."/>
            <person name="Subramanian E."/>
            <person name="Araus A.J."/>
            <person name="Petzold A."/>
            <person name="Susuki M."/>
            <person name="Suzuki K.-i.T."/>
            <person name="Hayashi T."/>
            <person name="Toyoda A."/>
            <person name="Oliveira C."/>
            <person name="Osipova E."/>
            <person name="Leigh N.D."/>
            <person name="Simon A."/>
            <person name="Yun M.H."/>
        </authorList>
    </citation>
    <scope>NUCLEOTIDE SEQUENCE</scope>
    <source>
        <strain evidence="1">20211129_DDA</strain>
        <tissue evidence="1">Liver</tissue>
    </source>
</reference>
<protein>
    <submittedName>
        <fullName evidence="1">Uncharacterized protein</fullName>
    </submittedName>
</protein>
<sequence length="72" mass="7859">MTGASAIPFTLQGSRTRVDIPATAAAIPTRMRLGVFRLPGYIVYDRRVRDSLYSSGIMDPGRYTGYGSSNTK</sequence>